<protein>
    <submittedName>
        <fullName evidence="2">Polymer-forming cytoskeletal protein</fullName>
    </submittedName>
</protein>
<evidence type="ECO:0000313" key="3">
    <source>
        <dbReference type="Proteomes" id="UP000424673"/>
    </source>
</evidence>
<comment type="similarity">
    <text evidence="1">Belongs to the bactofilin family.</text>
</comment>
<keyword evidence="3" id="KW-1185">Reference proteome</keyword>
<gene>
    <name evidence="2" type="ORF">F7D13_05265</name>
</gene>
<dbReference type="RefSeq" id="WP_154451276.1">
    <property type="nucleotide sequence ID" value="NZ_CP044328.1"/>
</dbReference>
<organism evidence="2 3">
    <name type="scientific">Methylocystis rosea</name>
    <dbReference type="NCBI Taxonomy" id="173366"/>
    <lineage>
        <taxon>Bacteria</taxon>
        <taxon>Pseudomonadati</taxon>
        <taxon>Pseudomonadota</taxon>
        <taxon>Alphaproteobacteria</taxon>
        <taxon>Hyphomicrobiales</taxon>
        <taxon>Methylocystaceae</taxon>
        <taxon>Methylocystis</taxon>
    </lineage>
</organism>
<dbReference type="Pfam" id="PF04519">
    <property type="entry name" value="Bactofilin"/>
    <property type="match status" value="1"/>
</dbReference>
<evidence type="ECO:0000256" key="1">
    <source>
        <dbReference type="ARBA" id="ARBA00044755"/>
    </source>
</evidence>
<reference evidence="3" key="1">
    <citation type="submission" date="2019-09" db="EMBL/GenBank/DDBJ databases">
        <title>Isolation and complete genome sequencing of Methylocystis species.</title>
        <authorList>
            <person name="Rumah B.L."/>
            <person name="Stead C.E."/>
            <person name="Stevens B.C."/>
            <person name="Minton N.P."/>
            <person name="Grosse-Honebrink A."/>
            <person name="Zhang Y."/>
        </authorList>
    </citation>
    <scope>NUCLEOTIDE SEQUENCE [LARGE SCALE GENOMIC DNA]</scope>
    <source>
        <strain evidence="3">BRCS1</strain>
    </source>
</reference>
<evidence type="ECO:0000313" key="2">
    <source>
        <dbReference type="EMBL" id="QGM93477.1"/>
    </source>
</evidence>
<dbReference type="PANTHER" id="PTHR35024:SF4">
    <property type="entry name" value="POLYMER-FORMING CYTOSKELETAL PROTEIN"/>
    <property type="match status" value="1"/>
</dbReference>
<proteinExistence type="inferred from homology"/>
<reference evidence="2 3" key="2">
    <citation type="journal article" date="2021" name="AMB Express">
        <title>Isolation and characterisation of Methylocystis spp. for poly-3-hydroxybutyrate production using waste methane feedstocks.</title>
        <authorList>
            <person name="Rumah B.L."/>
            <person name="Stead C.E."/>
            <person name="Claxton Stevens B.H."/>
            <person name="Minton N.P."/>
            <person name="Grosse-Honebrink A."/>
            <person name="Zhang Y."/>
        </authorList>
    </citation>
    <scope>NUCLEOTIDE SEQUENCE [LARGE SCALE GENOMIC DNA]</scope>
    <source>
        <strain evidence="2 3">BRCS1</strain>
    </source>
</reference>
<name>A0ABX6EFC6_9HYPH</name>
<dbReference type="Proteomes" id="UP000424673">
    <property type="component" value="Chromosome"/>
</dbReference>
<dbReference type="EMBL" id="CP044328">
    <property type="protein sequence ID" value="QGM93477.1"/>
    <property type="molecule type" value="Genomic_DNA"/>
</dbReference>
<sequence>MAKNAMDFRPEEENVAYIGAGVTLKGEISASDLIIVDGAIEGDVSARVIQVGQGGVIRGKVSATEADVSGWISDHVEIKQLLVVRATGRVEGKITYGEIELEKGAVIAGELTAIDDYRAAKPAVGAKPVAERVEVAGAPPKPSSIDRINEAVRGAKGGKGALYLAAEGEAKRVTTRTLLGRKTSAGG</sequence>
<dbReference type="InterPro" id="IPR007607">
    <property type="entry name" value="BacA/B"/>
</dbReference>
<accession>A0ABX6EFC6</accession>
<dbReference type="PANTHER" id="PTHR35024">
    <property type="entry name" value="HYPOTHETICAL CYTOSOLIC PROTEIN"/>
    <property type="match status" value="1"/>
</dbReference>